<accession>A0A1G6VSW9</accession>
<dbReference type="EMBL" id="LT629688">
    <property type="protein sequence ID" value="SDD56668.1"/>
    <property type="molecule type" value="Genomic_DNA"/>
</dbReference>
<proteinExistence type="predicted"/>
<evidence type="ECO:0000256" key="1">
    <source>
        <dbReference type="ARBA" id="ARBA00022729"/>
    </source>
</evidence>
<feature type="compositionally biased region" description="Acidic residues" evidence="2">
    <location>
        <begin position="12"/>
        <end position="21"/>
    </location>
</feature>
<dbReference type="Gene3D" id="2.60.40.1240">
    <property type="match status" value="1"/>
</dbReference>
<evidence type="ECO:0000313" key="4">
    <source>
        <dbReference type="Proteomes" id="UP000198546"/>
    </source>
</evidence>
<sequence length="138" mass="14171">MVEAREPAPTEPAEDGEAELEDGITIRLQEARIETVEAVGPGETSGISVVAVVELENNSAEELDLGSAVVRLVDADDRAGDPGTGAPYAPLEGVVAPDGTARGTYVFRVSPGAEEDPFTLLVTHSADASTVLITAEAA</sequence>
<protein>
    <recommendedName>
        <fullName evidence="5">DUF4352 domain-containing protein</fullName>
    </recommendedName>
</protein>
<evidence type="ECO:0000313" key="3">
    <source>
        <dbReference type="EMBL" id="SDD56668.1"/>
    </source>
</evidence>
<dbReference type="STRING" id="675864.SAMN04489747_1248"/>
<reference evidence="3 4" key="1">
    <citation type="submission" date="2016-10" db="EMBL/GenBank/DDBJ databases">
        <authorList>
            <person name="de Groot N.N."/>
        </authorList>
    </citation>
    <scope>NUCLEOTIDE SEQUENCE [LARGE SCALE GENOMIC DNA]</scope>
    <source>
        <strain evidence="3 4">MON 2.2</strain>
    </source>
</reference>
<name>A0A1G6VSW9_9ACTN</name>
<evidence type="ECO:0008006" key="5">
    <source>
        <dbReference type="Google" id="ProtNLM"/>
    </source>
</evidence>
<feature type="region of interest" description="Disordered" evidence="2">
    <location>
        <begin position="1"/>
        <end position="21"/>
    </location>
</feature>
<dbReference type="AlphaFoldDB" id="A0A1G6VSW9"/>
<keyword evidence="1" id="KW-0732">Signal</keyword>
<dbReference type="InterPro" id="IPR029050">
    <property type="entry name" value="Immunoprotect_excell_Ig-like"/>
</dbReference>
<keyword evidence="4" id="KW-1185">Reference proteome</keyword>
<evidence type="ECO:0000256" key="2">
    <source>
        <dbReference type="SAM" id="MobiDB-lite"/>
    </source>
</evidence>
<organism evidence="3 4">
    <name type="scientific">Auraticoccus monumenti</name>
    <dbReference type="NCBI Taxonomy" id="675864"/>
    <lineage>
        <taxon>Bacteria</taxon>
        <taxon>Bacillati</taxon>
        <taxon>Actinomycetota</taxon>
        <taxon>Actinomycetes</taxon>
        <taxon>Propionibacteriales</taxon>
        <taxon>Propionibacteriaceae</taxon>
        <taxon>Auraticoccus</taxon>
    </lineage>
</organism>
<gene>
    <name evidence="3" type="ORF">SAMN04489747_1248</name>
</gene>
<dbReference type="Proteomes" id="UP000198546">
    <property type="component" value="Chromosome i"/>
</dbReference>